<evidence type="ECO:0000313" key="2">
    <source>
        <dbReference type="EMBL" id="EWM23022.1"/>
    </source>
</evidence>
<dbReference type="EMBL" id="AZIL01001900">
    <property type="protein sequence ID" value="EWM23022.1"/>
    <property type="molecule type" value="Genomic_DNA"/>
</dbReference>
<gene>
    <name evidence="2" type="ORF">Naga_100436g2</name>
</gene>
<proteinExistence type="predicted"/>
<organism evidence="2 3">
    <name type="scientific">Nannochloropsis gaditana</name>
    <dbReference type="NCBI Taxonomy" id="72520"/>
    <lineage>
        <taxon>Eukaryota</taxon>
        <taxon>Sar</taxon>
        <taxon>Stramenopiles</taxon>
        <taxon>Ochrophyta</taxon>
        <taxon>Eustigmatophyceae</taxon>
        <taxon>Eustigmatales</taxon>
        <taxon>Monodopsidaceae</taxon>
        <taxon>Nannochloropsis</taxon>
    </lineage>
</organism>
<dbReference type="SUPFAM" id="SSF103473">
    <property type="entry name" value="MFS general substrate transporter"/>
    <property type="match status" value="1"/>
</dbReference>
<feature type="region of interest" description="Disordered" evidence="1">
    <location>
        <begin position="167"/>
        <end position="226"/>
    </location>
</feature>
<feature type="region of interest" description="Disordered" evidence="1">
    <location>
        <begin position="120"/>
        <end position="145"/>
    </location>
</feature>
<dbReference type="Proteomes" id="UP000019335">
    <property type="component" value="Chromosome 19"/>
</dbReference>
<keyword evidence="3" id="KW-1185">Reference proteome</keyword>
<name>W7T9I2_9STRA</name>
<evidence type="ECO:0000313" key="3">
    <source>
        <dbReference type="Proteomes" id="UP000019335"/>
    </source>
</evidence>
<dbReference type="InterPro" id="IPR036259">
    <property type="entry name" value="MFS_trans_sf"/>
</dbReference>
<protein>
    <submittedName>
        <fullName evidence="2">Uncharacterized protein</fullName>
    </submittedName>
</protein>
<reference evidence="2 3" key="1">
    <citation type="journal article" date="2014" name="Mol. Plant">
        <title>Chromosome Scale Genome Assembly and Transcriptome Profiling of Nannochloropsis gaditana in Nitrogen Depletion.</title>
        <authorList>
            <person name="Corteggiani Carpinelli E."/>
            <person name="Telatin A."/>
            <person name="Vitulo N."/>
            <person name="Forcato C."/>
            <person name="D'Angelo M."/>
            <person name="Schiavon R."/>
            <person name="Vezzi A."/>
            <person name="Giacometti G.M."/>
            <person name="Morosinotto T."/>
            <person name="Valle G."/>
        </authorList>
    </citation>
    <scope>NUCLEOTIDE SEQUENCE [LARGE SCALE GENOMIC DNA]</scope>
    <source>
        <strain evidence="2 3">B-31</strain>
    </source>
</reference>
<feature type="compositionally biased region" description="Gly residues" evidence="1">
    <location>
        <begin position="192"/>
        <end position="214"/>
    </location>
</feature>
<feature type="non-terminal residue" evidence="2">
    <location>
        <position position="1"/>
    </location>
</feature>
<sequence>PSLLARLRRCLGRGLFSLTAAFRQCFSNLLTPPFFFLVVTTFTFYGAFQPLETFAVSYLKAHQGFTSTHASLCASILPSLSVLLSPPYGCPGRQGAGPFLLRPPSLLASDLPVAPRLHAPLVHAPDRPRTRLPPPRPLPGPKLDPGLLPRLARLRLFLRLDLDGHPILRPRPVPRSRSRDDPRHRRRRHPGRPGGSGAALGPGAGGGGGAGIGGRSRADGDPGGLGVREERLAHVDWPGGGGGSGHAACHVGLEEETFGGRFGVRLGGRGEGEKEGGQDERENVGRCPLWVWKVACGEGGKCQEREDGWEDYGVFTLKSNPVTTAVGSRNGGALKCGA</sequence>
<accession>W7T9I2</accession>
<feature type="compositionally biased region" description="Pro residues" evidence="1">
    <location>
        <begin position="131"/>
        <end position="142"/>
    </location>
</feature>
<comment type="caution">
    <text evidence="2">The sequence shown here is derived from an EMBL/GenBank/DDBJ whole genome shotgun (WGS) entry which is preliminary data.</text>
</comment>
<dbReference type="AlphaFoldDB" id="W7T9I2"/>
<evidence type="ECO:0000256" key="1">
    <source>
        <dbReference type="SAM" id="MobiDB-lite"/>
    </source>
</evidence>